<keyword evidence="7 10" id="KW-1133">Transmembrane helix</keyword>
<dbReference type="GO" id="GO:0046677">
    <property type="term" value="P:response to antibiotic"/>
    <property type="evidence" value="ECO:0007669"/>
    <property type="project" value="UniProtKB-KW"/>
</dbReference>
<feature type="transmembrane region" description="Helical" evidence="10">
    <location>
        <begin position="44"/>
        <end position="68"/>
    </location>
</feature>
<evidence type="ECO:0000256" key="2">
    <source>
        <dbReference type="ARBA" id="ARBA00008417"/>
    </source>
</evidence>
<dbReference type="GO" id="GO:0042910">
    <property type="term" value="F:xenobiotic transmembrane transporter activity"/>
    <property type="evidence" value="ECO:0007669"/>
    <property type="project" value="InterPro"/>
</dbReference>
<dbReference type="InterPro" id="IPR002528">
    <property type="entry name" value="MATE_fam"/>
</dbReference>
<evidence type="ECO:0000256" key="6">
    <source>
        <dbReference type="ARBA" id="ARBA00022692"/>
    </source>
</evidence>
<dbReference type="PIRSF" id="PIRSF006603">
    <property type="entry name" value="DinF"/>
    <property type="match status" value="1"/>
</dbReference>
<feature type="transmembrane region" description="Helical" evidence="10">
    <location>
        <begin position="132"/>
        <end position="153"/>
    </location>
</feature>
<proteinExistence type="inferred from homology"/>
<reference evidence="11 12" key="1">
    <citation type="submission" date="2017-02" db="EMBL/GenBank/DDBJ databases">
        <title>Arcobacter caeni sp. nov, a new Arcobacter species isolated from reclaimed water.</title>
        <authorList>
            <person name="Figueras M.J."/>
            <person name="Perez-Cataluna A."/>
            <person name="Salas-Masso N."/>
        </authorList>
    </citation>
    <scope>NUCLEOTIDE SEQUENCE [LARGE SCALE GENOMIC DNA]</scope>
    <source>
        <strain evidence="11 12">RW17-10</strain>
    </source>
</reference>
<feature type="transmembrane region" description="Helical" evidence="10">
    <location>
        <begin position="160"/>
        <end position="181"/>
    </location>
</feature>
<organism evidence="11 12">
    <name type="scientific">Arcobacter caeni</name>
    <dbReference type="NCBI Taxonomy" id="1912877"/>
    <lineage>
        <taxon>Bacteria</taxon>
        <taxon>Pseudomonadati</taxon>
        <taxon>Campylobacterota</taxon>
        <taxon>Epsilonproteobacteria</taxon>
        <taxon>Campylobacterales</taxon>
        <taxon>Arcobacteraceae</taxon>
        <taxon>Arcobacter</taxon>
    </lineage>
</organism>
<feature type="transmembrane region" description="Helical" evidence="10">
    <location>
        <begin position="386"/>
        <end position="406"/>
    </location>
</feature>
<keyword evidence="4" id="KW-0813">Transport</keyword>
<feature type="transmembrane region" description="Helical" evidence="10">
    <location>
        <begin position="12"/>
        <end position="32"/>
    </location>
</feature>
<feature type="transmembrane region" description="Helical" evidence="10">
    <location>
        <begin position="265"/>
        <end position="288"/>
    </location>
</feature>
<dbReference type="PANTHER" id="PTHR43823:SF3">
    <property type="entry name" value="MULTIDRUG EXPORT PROTEIN MEPA"/>
    <property type="match status" value="1"/>
</dbReference>
<dbReference type="PANTHER" id="PTHR43823">
    <property type="entry name" value="SPORULATION PROTEIN YKVU"/>
    <property type="match status" value="1"/>
</dbReference>
<evidence type="ECO:0000256" key="5">
    <source>
        <dbReference type="ARBA" id="ARBA00022475"/>
    </source>
</evidence>
<dbReference type="GO" id="GO:0015297">
    <property type="term" value="F:antiporter activity"/>
    <property type="evidence" value="ECO:0007669"/>
    <property type="project" value="InterPro"/>
</dbReference>
<feature type="transmembrane region" description="Helical" evidence="10">
    <location>
        <begin position="232"/>
        <end position="253"/>
    </location>
</feature>
<keyword evidence="12" id="KW-1185">Reference proteome</keyword>
<evidence type="ECO:0000256" key="7">
    <source>
        <dbReference type="ARBA" id="ARBA00022989"/>
    </source>
</evidence>
<comment type="subcellular location">
    <subcellularLocation>
        <location evidence="1">Cell membrane</location>
        <topology evidence="1">Multi-pass membrane protein</topology>
    </subcellularLocation>
</comment>
<evidence type="ECO:0000256" key="3">
    <source>
        <dbReference type="ARBA" id="ARBA00022106"/>
    </source>
</evidence>
<evidence type="ECO:0000256" key="4">
    <source>
        <dbReference type="ARBA" id="ARBA00022448"/>
    </source>
</evidence>
<evidence type="ECO:0000256" key="8">
    <source>
        <dbReference type="ARBA" id="ARBA00023136"/>
    </source>
</evidence>
<dbReference type="GO" id="GO:0005886">
    <property type="term" value="C:plasma membrane"/>
    <property type="evidence" value="ECO:0007669"/>
    <property type="project" value="UniProtKB-SubCell"/>
</dbReference>
<sequence>MNVTKDKISSVFFHYSIPSVLGMLAISSANIVDGFFIGNYVGDFGLAAINISFPIFSLLFGFALMLAVGSSVTTGKLLGEGNIKNASMIFTKTMICITSFSFILCTILFFNIERILHLFGADENLTIIAIEYLSIILIFIPFLMIGVVLDYFVRIDNRPNLAFVALVSSAFINILLDWVLIVYLQKGIFGAALATGISQLALLIILLPHFFSKKATLRFVKPIGNYMQILKASYNGASEFVNEISIGITTLIFNYVMIKNFHIEGVAAFTVINYLLLIGIMISFGISDSLQPIISKNFGAKENKRIEEFLKFAFITTSFVGIVMIMLIIFIPNTLANIFLEDSNYQTKQIVLSFATFIWAAFLFNGINLVISAYFTAIHKPLHSMIIAISRSFLFPIFFIFTLPFLFNTNGIFLAIPMAEFITFIIAMILLKKFSPKKIIYKEG</sequence>
<comment type="similarity">
    <text evidence="2">Belongs to the multi antimicrobial extrusion (MATE) (TC 2.A.66.1) family. MepA subfamily.</text>
</comment>
<dbReference type="InterPro" id="IPR045070">
    <property type="entry name" value="MATE_MepA-like"/>
</dbReference>
<keyword evidence="5" id="KW-1003">Cell membrane</keyword>
<feature type="transmembrane region" description="Helical" evidence="10">
    <location>
        <begin position="412"/>
        <end position="431"/>
    </location>
</feature>
<feature type="transmembrane region" description="Helical" evidence="10">
    <location>
        <begin position="309"/>
        <end position="331"/>
    </location>
</feature>
<feature type="transmembrane region" description="Helical" evidence="10">
    <location>
        <begin position="89"/>
        <end position="112"/>
    </location>
</feature>
<dbReference type="OrthoDB" id="9808954at2"/>
<accession>A0A363CYQ8</accession>
<dbReference type="EMBL" id="MUXE01000009">
    <property type="protein sequence ID" value="PUE64192.1"/>
    <property type="molecule type" value="Genomic_DNA"/>
</dbReference>
<dbReference type="CDD" id="cd13143">
    <property type="entry name" value="MATE_MepA_like"/>
    <property type="match status" value="1"/>
</dbReference>
<evidence type="ECO:0000256" key="10">
    <source>
        <dbReference type="SAM" id="Phobius"/>
    </source>
</evidence>
<evidence type="ECO:0000313" key="12">
    <source>
        <dbReference type="Proteomes" id="UP000251135"/>
    </source>
</evidence>
<keyword evidence="9" id="KW-0046">Antibiotic resistance</keyword>
<comment type="caution">
    <text evidence="11">The sequence shown here is derived from an EMBL/GenBank/DDBJ whole genome shotgun (WGS) entry which is preliminary data.</text>
</comment>
<dbReference type="InterPro" id="IPR048279">
    <property type="entry name" value="MdtK-like"/>
</dbReference>
<dbReference type="InterPro" id="IPR051327">
    <property type="entry name" value="MATE_MepA_subfamily"/>
</dbReference>
<dbReference type="NCBIfam" id="TIGR00797">
    <property type="entry name" value="matE"/>
    <property type="match status" value="1"/>
</dbReference>
<keyword evidence="6 10" id="KW-0812">Transmembrane</keyword>
<dbReference type="Proteomes" id="UP000251135">
    <property type="component" value="Unassembled WGS sequence"/>
</dbReference>
<dbReference type="AlphaFoldDB" id="A0A363CYQ8"/>
<feature type="transmembrane region" description="Helical" evidence="10">
    <location>
        <begin position="187"/>
        <end position="211"/>
    </location>
</feature>
<evidence type="ECO:0000313" key="11">
    <source>
        <dbReference type="EMBL" id="PUE64192.1"/>
    </source>
</evidence>
<dbReference type="RefSeq" id="WP_108559202.1">
    <property type="nucleotide sequence ID" value="NZ_MUXE01000009.1"/>
</dbReference>
<evidence type="ECO:0000256" key="1">
    <source>
        <dbReference type="ARBA" id="ARBA00004651"/>
    </source>
</evidence>
<protein>
    <recommendedName>
        <fullName evidence="3">Multidrug export protein MepA</fullName>
    </recommendedName>
</protein>
<feature type="transmembrane region" description="Helical" evidence="10">
    <location>
        <begin position="351"/>
        <end position="374"/>
    </location>
</feature>
<gene>
    <name evidence="11" type="ORF">B0174_07300</name>
</gene>
<dbReference type="Pfam" id="PF01554">
    <property type="entry name" value="MatE"/>
    <property type="match status" value="2"/>
</dbReference>
<keyword evidence="8 10" id="KW-0472">Membrane</keyword>
<name>A0A363CYQ8_9BACT</name>
<evidence type="ECO:0000256" key="9">
    <source>
        <dbReference type="ARBA" id="ARBA00023251"/>
    </source>
</evidence>